<dbReference type="InterPro" id="IPR002124">
    <property type="entry name" value="Cyt_c_oxidase_su5b"/>
</dbReference>
<reference evidence="15" key="1">
    <citation type="submission" date="2012-10" db="EMBL/GenBank/DDBJ databases">
        <authorList>
            <consortium name="Gibbon Genome Sequencing Consortium"/>
        </authorList>
    </citation>
    <scope>NUCLEOTIDE SEQUENCE [LARGE SCALE GENOMIC DNA]</scope>
</reference>
<dbReference type="KEGG" id="nle:100595152"/>
<evidence type="ECO:0000256" key="13">
    <source>
        <dbReference type="PIRSR" id="PIRSR602124-1"/>
    </source>
</evidence>
<reference evidence="15" key="2">
    <citation type="submission" date="2025-08" db="UniProtKB">
        <authorList>
            <consortium name="Ensembl"/>
        </authorList>
    </citation>
    <scope>IDENTIFICATION</scope>
</reference>
<evidence type="ECO:0000256" key="5">
    <source>
        <dbReference type="ARBA" id="ARBA00022723"/>
    </source>
</evidence>
<comment type="pathway">
    <text evidence="2">Energy metabolism; oxidative phosphorylation.</text>
</comment>
<keyword evidence="6" id="KW-0999">Mitochondrion inner membrane</keyword>
<comment type="similarity">
    <text evidence="3">Belongs to the cytochrome c oxidase subunit 5B family.</text>
</comment>
<evidence type="ECO:0000256" key="8">
    <source>
        <dbReference type="ARBA" id="ARBA00022946"/>
    </source>
</evidence>
<dbReference type="AlphaFoldDB" id="A0A2I3HB33"/>
<evidence type="ECO:0000313" key="15">
    <source>
        <dbReference type="Ensembl" id="ENSNLEP00000040702.1"/>
    </source>
</evidence>
<feature type="binding site" evidence="13">
    <location>
        <position position="113"/>
    </location>
    <ligand>
        <name>Zn(2+)</name>
        <dbReference type="ChEBI" id="CHEBI:29105"/>
    </ligand>
</feature>
<dbReference type="Proteomes" id="UP000001073">
    <property type="component" value="Unplaced"/>
</dbReference>
<dbReference type="STRING" id="61853.ENSNLEP00000040702"/>
<keyword evidence="9" id="KW-0007">Acetylation</keyword>
<reference evidence="15" key="3">
    <citation type="submission" date="2025-09" db="UniProtKB">
        <authorList>
            <consortium name="Ensembl"/>
        </authorList>
    </citation>
    <scope>IDENTIFICATION</scope>
</reference>
<name>A0A2I3HB33_NOMLE</name>
<evidence type="ECO:0000256" key="6">
    <source>
        <dbReference type="ARBA" id="ARBA00022792"/>
    </source>
</evidence>
<evidence type="ECO:0000256" key="10">
    <source>
        <dbReference type="ARBA" id="ARBA00023128"/>
    </source>
</evidence>
<keyword evidence="7 13" id="KW-0862">Zinc</keyword>
<dbReference type="GO" id="GO:0045277">
    <property type="term" value="C:respiratory chain complex IV"/>
    <property type="evidence" value="ECO:0007669"/>
    <property type="project" value="InterPro"/>
</dbReference>
<evidence type="ECO:0000256" key="4">
    <source>
        <dbReference type="ARBA" id="ARBA00020224"/>
    </source>
</evidence>
<dbReference type="GO" id="GO:0046872">
    <property type="term" value="F:metal ion binding"/>
    <property type="evidence" value="ECO:0007669"/>
    <property type="project" value="UniProtKB-KW"/>
</dbReference>
<evidence type="ECO:0000256" key="9">
    <source>
        <dbReference type="ARBA" id="ARBA00022990"/>
    </source>
</evidence>
<organism evidence="15 16">
    <name type="scientific">Nomascus leucogenys</name>
    <name type="common">Northern white-cheeked gibbon</name>
    <name type="synonym">Hylobates leucogenys</name>
    <dbReference type="NCBI Taxonomy" id="61853"/>
    <lineage>
        <taxon>Eukaryota</taxon>
        <taxon>Metazoa</taxon>
        <taxon>Chordata</taxon>
        <taxon>Craniata</taxon>
        <taxon>Vertebrata</taxon>
        <taxon>Euteleostomi</taxon>
        <taxon>Mammalia</taxon>
        <taxon>Eutheria</taxon>
        <taxon>Euarchontoglires</taxon>
        <taxon>Primates</taxon>
        <taxon>Haplorrhini</taxon>
        <taxon>Catarrhini</taxon>
        <taxon>Hylobatidae</taxon>
        <taxon>Nomascus</taxon>
    </lineage>
</organism>
<feature type="modified residue" description="N6-acetyllysine" evidence="14">
    <location>
        <position position="86"/>
    </location>
</feature>
<dbReference type="InterPro" id="IPR036972">
    <property type="entry name" value="Cyt_c_oxidase_su5b_sf"/>
</dbReference>
<keyword evidence="5 13" id="KW-0479">Metal-binding</keyword>
<gene>
    <name evidence="15" type="primary">LOC100595152</name>
</gene>
<dbReference type="CDD" id="cd00924">
    <property type="entry name" value="Cyt_c_Oxidase_Vb"/>
    <property type="match status" value="1"/>
</dbReference>
<dbReference type="GeneID" id="100595152"/>
<evidence type="ECO:0000256" key="7">
    <source>
        <dbReference type="ARBA" id="ARBA00022833"/>
    </source>
</evidence>
<keyword evidence="8" id="KW-0809">Transit peptide</keyword>
<dbReference type="PANTHER" id="PTHR10122">
    <property type="entry name" value="CYTOCHROME C OXIDASE SUBUNIT 5B, MITOCHONDRIAL"/>
    <property type="match status" value="1"/>
</dbReference>
<evidence type="ECO:0000256" key="1">
    <source>
        <dbReference type="ARBA" id="ARBA00004273"/>
    </source>
</evidence>
<dbReference type="GeneTree" id="ENSGT00390000011010"/>
<dbReference type="PROSITE" id="PS51359">
    <property type="entry name" value="COX5B_2"/>
    <property type="match status" value="1"/>
</dbReference>
<dbReference type="FunCoup" id="A0A2I3HB33">
    <property type="interactions" value="1478"/>
</dbReference>
<dbReference type="Gene3D" id="2.60.11.10">
    <property type="entry name" value="Cytochrome c oxidase, subunit Vb"/>
    <property type="match status" value="1"/>
</dbReference>
<feature type="binding site" evidence="13">
    <location>
        <position position="93"/>
    </location>
    <ligand>
        <name>Zn(2+)</name>
        <dbReference type="ChEBI" id="CHEBI:29105"/>
    </ligand>
</feature>
<keyword evidence="10" id="KW-0496">Mitochondrion</keyword>
<evidence type="ECO:0000256" key="11">
    <source>
        <dbReference type="ARBA" id="ARBA00023136"/>
    </source>
</evidence>
<dbReference type="Pfam" id="PF01215">
    <property type="entry name" value="COX5B"/>
    <property type="match status" value="1"/>
</dbReference>
<dbReference type="GO" id="GO:0006123">
    <property type="term" value="P:mitochondrial electron transport, cytochrome c to oxygen"/>
    <property type="evidence" value="ECO:0007669"/>
    <property type="project" value="InterPro"/>
</dbReference>
<evidence type="ECO:0000256" key="14">
    <source>
        <dbReference type="PIRSR" id="PIRSR602124-3"/>
    </source>
</evidence>
<keyword evidence="16" id="KW-1185">Reference proteome</keyword>
<dbReference type="Ensembl" id="ENSNLET00000055671.1">
    <property type="protein sequence ID" value="ENSNLEP00000040702.1"/>
    <property type="gene ID" value="ENSNLEG00000033938.1"/>
</dbReference>
<dbReference type="InParanoid" id="A0A2I3HB33"/>
<sequence>MASRLLRGAGALAAQALRARGPSGTAAVRSMASGGGVPTDEEQATGLEREVMLAAKKGLDPYNILAPKGASGTREDPNLVPSISNKRIVGCICEEDNTSVVWFWLHKGEAQRCPRCGAHYKLVPQQLAH</sequence>
<evidence type="ECO:0000256" key="3">
    <source>
        <dbReference type="ARBA" id="ARBA00010292"/>
    </source>
</evidence>
<evidence type="ECO:0000256" key="12">
    <source>
        <dbReference type="ARBA" id="ARBA00031048"/>
    </source>
</evidence>
<comment type="subcellular location">
    <subcellularLocation>
        <location evidence="1">Mitochondrion inner membrane</location>
    </subcellularLocation>
</comment>
<feature type="modified residue" description="N6-acetyllysine" evidence="14">
    <location>
        <position position="68"/>
    </location>
</feature>
<dbReference type="GO" id="GO:0005743">
    <property type="term" value="C:mitochondrial inner membrane"/>
    <property type="evidence" value="ECO:0007669"/>
    <property type="project" value="UniProtKB-SubCell"/>
</dbReference>
<dbReference type="PROSITE" id="PS00848">
    <property type="entry name" value="COX5B_1"/>
    <property type="match status" value="1"/>
</dbReference>
<dbReference type="PANTHER" id="PTHR10122:SF20">
    <property type="entry name" value="CYTOCHROME C OXIDASE SUBUNIT 5B, MITOCHONDRIAL"/>
    <property type="match status" value="1"/>
</dbReference>
<dbReference type="OrthoDB" id="10249250at2759"/>
<feature type="modified residue" description="N6-acetyllysine" evidence="14">
    <location>
        <position position="121"/>
    </location>
</feature>
<feature type="binding site" evidence="13">
    <location>
        <position position="91"/>
    </location>
    <ligand>
        <name>Zn(2+)</name>
        <dbReference type="ChEBI" id="CHEBI:29105"/>
    </ligand>
</feature>
<proteinExistence type="inferred from homology"/>
<dbReference type="SUPFAM" id="SSF57802">
    <property type="entry name" value="Rubredoxin-like"/>
    <property type="match status" value="1"/>
</dbReference>
<protein>
    <recommendedName>
        <fullName evidence="4">Cytochrome c oxidase subunit 5B, mitochondrial</fullName>
    </recommendedName>
    <alternativeName>
        <fullName evidence="12">Cytochrome c oxidase polypeptide Vb</fullName>
    </alternativeName>
</protein>
<dbReference type="RefSeq" id="XP_003282477.3">
    <property type="nucleotide sequence ID" value="XM_003282429.4"/>
</dbReference>
<dbReference type="FunFam" id="2.60.11.10:FF:000001">
    <property type="entry name" value="Cytochrome c oxidase subunit 5B, mitochondrial"/>
    <property type="match status" value="1"/>
</dbReference>
<evidence type="ECO:0000256" key="2">
    <source>
        <dbReference type="ARBA" id="ARBA00004673"/>
    </source>
</evidence>
<accession>A0A2I3HB33</accession>
<feature type="binding site" evidence="13">
    <location>
        <position position="116"/>
    </location>
    <ligand>
        <name>Zn(2+)</name>
        <dbReference type="ChEBI" id="CHEBI:29105"/>
    </ligand>
</feature>
<evidence type="ECO:0000313" key="16">
    <source>
        <dbReference type="Proteomes" id="UP000001073"/>
    </source>
</evidence>
<dbReference type="OMA" id="ACFCEPD"/>
<keyword evidence="11" id="KW-0472">Membrane</keyword>